<reference evidence="2 3" key="1">
    <citation type="submission" date="2019-05" db="EMBL/GenBank/DDBJ databases">
        <title>Draft genome sequence of Actinomadura sp. 14C53.</title>
        <authorList>
            <person name="Saricaoglu S."/>
            <person name="Isik K."/>
        </authorList>
    </citation>
    <scope>NUCLEOTIDE SEQUENCE [LARGE SCALE GENOMIC DNA]</scope>
    <source>
        <strain evidence="2 3">14C53</strain>
    </source>
</reference>
<evidence type="ECO:0000313" key="3">
    <source>
        <dbReference type="Proteomes" id="UP000309174"/>
    </source>
</evidence>
<dbReference type="AlphaFoldDB" id="A0A5C4JIH1"/>
<accession>A0A5C4JIH1</accession>
<organism evidence="2 3">
    <name type="scientific">Actinomadura soli</name>
    <dbReference type="NCBI Taxonomy" id="2508997"/>
    <lineage>
        <taxon>Bacteria</taxon>
        <taxon>Bacillati</taxon>
        <taxon>Actinomycetota</taxon>
        <taxon>Actinomycetes</taxon>
        <taxon>Streptosporangiales</taxon>
        <taxon>Thermomonosporaceae</taxon>
        <taxon>Actinomadura</taxon>
    </lineage>
</organism>
<proteinExistence type="predicted"/>
<dbReference type="OrthoDB" id="2751008at2"/>
<name>A0A5C4JIH1_9ACTN</name>
<protein>
    <recommendedName>
        <fullName evidence="1">Deoxyribonuclease NucA/NucB domain-containing protein</fullName>
    </recommendedName>
</protein>
<sequence length="266" mass="30659">MWCATNEPLSNCKPNGGTTKVVSRWEADPSAYVEFTSPAETPGQQHGDQFVRGDVVVHSIGEVPGYPGAKLEEHVGTSIRFDSSWYNQKAKRGSIFTVVDPFLRFSRANNTGYKAVAEHLWQALDKPKETKPPFSDKQLPGKKIGNPLTRLVPNYYEDNRNKKRVDSNRYYAKAWGCNPYFPRWNEAIEYPPEYPEGRPVQECDEYPFASTYQGAARWKTDGDQYKLMFSAEPVYWRENQKAGELLGAWYDWDRISEEQEFFIKVE</sequence>
<dbReference type="EMBL" id="VCKW01000030">
    <property type="protein sequence ID" value="TMR04388.1"/>
    <property type="molecule type" value="Genomic_DNA"/>
</dbReference>
<evidence type="ECO:0000313" key="2">
    <source>
        <dbReference type="EMBL" id="TMR04388.1"/>
    </source>
</evidence>
<keyword evidence="3" id="KW-1185">Reference proteome</keyword>
<dbReference type="Proteomes" id="UP000309174">
    <property type="component" value="Unassembled WGS sequence"/>
</dbReference>
<comment type="caution">
    <text evidence="2">The sequence shown here is derived from an EMBL/GenBank/DDBJ whole genome shotgun (WGS) entry which is preliminary data.</text>
</comment>
<gene>
    <name evidence="2" type="ORF">ETD83_08445</name>
</gene>
<dbReference type="Pfam" id="PF14040">
    <property type="entry name" value="DNase_NucA_NucB"/>
    <property type="match status" value="1"/>
</dbReference>
<evidence type="ECO:0000259" key="1">
    <source>
        <dbReference type="Pfam" id="PF14040"/>
    </source>
</evidence>
<feature type="domain" description="Deoxyribonuclease NucA/NucB" evidence="1">
    <location>
        <begin position="199"/>
        <end position="263"/>
    </location>
</feature>
<dbReference type="InterPro" id="IPR029476">
    <property type="entry name" value="DNase_NucA_NucB"/>
</dbReference>